<keyword evidence="3 8" id="KW-0436">Ligase</keyword>
<feature type="binding site" evidence="8">
    <location>
        <position position="177"/>
    </location>
    <ligand>
        <name>ATP</name>
        <dbReference type="ChEBI" id="CHEBI:30616"/>
    </ligand>
</feature>
<proteinExistence type="inferred from homology"/>
<dbReference type="Proteomes" id="UP000186030">
    <property type="component" value="Unassembled WGS sequence"/>
</dbReference>
<feature type="binding site" evidence="8">
    <location>
        <begin position="148"/>
        <end position="151"/>
    </location>
    <ligand>
        <name>ATP</name>
        <dbReference type="ChEBI" id="CHEBI:30616"/>
    </ligand>
</feature>
<dbReference type="AlphaFoldDB" id="A0A1Q5T4H1"/>
<comment type="subunit">
    <text evidence="8">Homodimer.</text>
</comment>
<evidence type="ECO:0000256" key="7">
    <source>
        <dbReference type="ARBA" id="ARBA00048258"/>
    </source>
</evidence>
<dbReference type="InterPro" id="IPR004821">
    <property type="entry name" value="Cyt_trans-like"/>
</dbReference>
<dbReference type="CDD" id="cd00560">
    <property type="entry name" value="PanC"/>
    <property type="match status" value="1"/>
</dbReference>
<dbReference type="FunFam" id="3.30.1300.10:FF:000001">
    <property type="entry name" value="Pantothenate synthetase"/>
    <property type="match status" value="1"/>
</dbReference>
<comment type="caution">
    <text evidence="9">The sequence shown here is derived from an EMBL/GenBank/DDBJ whole genome shotgun (WGS) entry which is preliminary data.</text>
</comment>
<comment type="catalytic activity">
    <reaction evidence="7 8">
        <text>(R)-pantoate + beta-alanine + ATP = (R)-pantothenate + AMP + diphosphate + H(+)</text>
        <dbReference type="Rhea" id="RHEA:10912"/>
        <dbReference type="ChEBI" id="CHEBI:15378"/>
        <dbReference type="ChEBI" id="CHEBI:15980"/>
        <dbReference type="ChEBI" id="CHEBI:29032"/>
        <dbReference type="ChEBI" id="CHEBI:30616"/>
        <dbReference type="ChEBI" id="CHEBI:33019"/>
        <dbReference type="ChEBI" id="CHEBI:57966"/>
        <dbReference type="ChEBI" id="CHEBI:456215"/>
        <dbReference type="EC" id="6.3.2.1"/>
    </reaction>
</comment>
<evidence type="ECO:0000313" key="10">
    <source>
        <dbReference type="Proteomes" id="UP000186030"/>
    </source>
</evidence>
<feature type="active site" description="Proton donor" evidence="8">
    <location>
        <position position="38"/>
    </location>
</feature>
<dbReference type="HAMAP" id="MF_00158">
    <property type="entry name" value="PanC"/>
    <property type="match status" value="1"/>
</dbReference>
<evidence type="ECO:0000256" key="1">
    <source>
        <dbReference type="ARBA" id="ARBA00004990"/>
    </source>
</evidence>
<keyword evidence="8" id="KW-0963">Cytoplasm</keyword>
<dbReference type="SUPFAM" id="SSF52374">
    <property type="entry name" value="Nucleotidylyl transferase"/>
    <property type="match status" value="1"/>
</dbReference>
<dbReference type="PANTHER" id="PTHR21299">
    <property type="entry name" value="CYTIDYLATE KINASE/PANTOATE-BETA-ALANINE LIGASE"/>
    <property type="match status" value="1"/>
</dbReference>
<feature type="binding site" evidence="8">
    <location>
        <begin position="31"/>
        <end position="38"/>
    </location>
    <ligand>
        <name>ATP</name>
        <dbReference type="ChEBI" id="CHEBI:30616"/>
    </ligand>
</feature>
<evidence type="ECO:0000256" key="6">
    <source>
        <dbReference type="ARBA" id="ARBA00022840"/>
    </source>
</evidence>
<dbReference type="FunFam" id="3.40.50.620:FF:000013">
    <property type="entry name" value="Pantothenate synthetase"/>
    <property type="match status" value="1"/>
</dbReference>
<keyword evidence="6 8" id="KW-0067">ATP-binding</keyword>
<feature type="binding site" evidence="8">
    <location>
        <position position="154"/>
    </location>
    <ligand>
        <name>(R)-pantoate</name>
        <dbReference type="ChEBI" id="CHEBI:15980"/>
    </ligand>
</feature>
<dbReference type="GO" id="GO:0005829">
    <property type="term" value="C:cytosol"/>
    <property type="evidence" value="ECO:0007669"/>
    <property type="project" value="TreeGrafter"/>
</dbReference>
<evidence type="ECO:0000256" key="2">
    <source>
        <dbReference type="ARBA" id="ARBA00009256"/>
    </source>
</evidence>
<feature type="binding site" evidence="8">
    <location>
        <begin position="185"/>
        <end position="188"/>
    </location>
    <ligand>
        <name>ATP</name>
        <dbReference type="ChEBI" id="CHEBI:30616"/>
    </ligand>
</feature>
<comment type="miscellaneous">
    <text evidence="8">The reaction proceeds by a bi uni uni bi ping pong mechanism.</text>
</comment>
<comment type="function">
    <text evidence="8">Catalyzes the condensation of pantoate with beta-alanine in an ATP-dependent reaction via a pantoyl-adenylate intermediate.</text>
</comment>
<evidence type="ECO:0000256" key="5">
    <source>
        <dbReference type="ARBA" id="ARBA00022741"/>
    </source>
</evidence>
<dbReference type="GO" id="GO:0015940">
    <property type="term" value="P:pantothenate biosynthetic process"/>
    <property type="evidence" value="ECO:0007669"/>
    <property type="project" value="UniProtKB-UniRule"/>
</dbReference>
<dbReference type="InterPro" id="IPR042176">
    <property type="entry name" value="Pantoate_ligase_C"/>
</dbReference>
<evidence type="ECO:0000256" key="8">
    <source>
        <dbReference type="HAMAP-Rule" id="MF_00158"/>
    </source>
</evidence>
<evidence type="ECO:0000256" key="3">
    <source>
        <dbReference type="ARBA" id="ARBA00022598"/>
    </source>
</evidence>
<keyword evidence="4 8" id="KW-0566">Pantothenate biosynthesis</keyword>
<dbReference type="Gene3D" id="3.40.50.620">
    <property type="entry name" value="HUPs"/>
    <property type="match status" value="1"/>
</dbReference>
<dbReference type="InterPro" id="IPR014729">
    <property type="entry name" value="Rossmann-like_a/b/a_fold"/>
</dbReference>
<comment type="pathway">
    <text evidence="1 8">Cofactor biosynthesis; (R)-pantothenate biosynthesis; (R)-pantothenate from (R)-pantoate and beta-alanine: step 1/1.</text>
</comment>
<keyword evidence="5 8" id="KW-0547">Nucleotide-binding</keyword>
<accession>A0A1Q5T4H1</accession>
<dbReference type="PANTHER" id="PTHR21299:SF1">
    <property type="entry name" value="PANTOATE--BETA-ALANINE LIGASE"/>
    <property type="match status" value="1"/>
</dbReference>
<feature type="binding site" evidence="8">
    <location>
        <position position="62"/>
    </location>
    <ligand>
        <name>(R)-pantoate</name>
        <dbReference type="ChEBI" id="CHEBI:15980"/>
    </ligand>
</feature>
<gene>
    <name evidence="8" type="primary">panC</name>
    <name evidence="9" type="ORF">BRO54_1112</name>
</gene>
<comment type="subcellular location">
    <subcellularLocation>
        <location evidence="8">Cytoplasm</location>
    </subcellularLocation>
</comment>
<dbReference type="Gene3D" id="3.30.1300.10">
    <property type="entry name" value="Pantoate-beta-alanine ligase, C-terminal domain"/>
    <property type="match status" value="1"/>
</dbReference>
<sequence>MMIVMDQIAAMQALMRQYRREGKTIGFVPTMGYLHEGHTSLIDRARAENDIVVLSVFVNPLQFGPNEDFARYPRDFERDRRIAEQHGVDVLFHPEADEMYPEPLTVRAIVQARADVLCGRSRPGHFDGVATVLIKLFNIVMPDRAYFGMKDAQQVAVVDGLIRDLNFPIELVPVPTVREADGLAKSSRNVYLSPQERSEAPALYAALQAAASAVERGERSAAAIRRLLREHIEAHTHAEIDYVEVCSYPDLTPLETLAGTVLIAVAARFASARLIDNIIVELPKTGEQGDGKGEQPCFARS</sequence>
<dbReference type="UniPathway" id="UPA00028">
    <property type="reaction ID" value="UER00005"/>
</dbReference>
<protein>
    <recommendedName>
        <fullName evidence="8">Pantothenate synthetase</fullName>
        <shortName evidence="8">PS</shortName>
        <ecNumber evidence="8">6.3.2.1</ecNumber>
    </recommendedName>
    <alternativeName>
        <fullName evidence="8">Pantoate--beta-alanine ligase</fullName>
    </alternativeName>
    <alternativeName>
        <fullName evidence="8">Pantoate-activating enzyme</fullName>
    </alternativeName>
</protein>
<organism evidence="9 10">
    <name type="scientific">Geobacillus proteiniphilus</name>
    <dbReference type="NCBI Taxonomy" id="860353"/>
    <lineage>
        <taxon>Bacteria</taxon>
        <taxon>Bacillati</taxon>
        <taxon>Bacillota</taxon>
        <taxon>Bacilli</taxon>
        <taxon>Bacillales</taxon>
        <taxon>Anoxybacillaceae</taxon>
        <taxon>Geobacillus</taxon>
    </lineage>
</organism>
<comment type="similarity">
    <text evidence="2 8">Belongs to the pantothenate synthetase family.</text>
</comment>
<dbReference type="Pfam" id="PF02569">
    <property type="entry name" value="Pantoate_ligase"/>
    <property type="match status" value="1"/>
</dbReference>
<reference evidence="9 10" key="1">
    <citation type="submission" date="2016-11" db="EMBL/GenBank/DDBJ databases">
        <authorList>
            <person name="Kadnikov V."/>
            <person name="Nazina T."/>
        </authorList>
    </citation>
    <scope>NUCLEOTIDE SEQUENCE [LARGE SCALE GENOMIC DNA]</scope>
    <source>
        <strain evidence="9 10">1017</strain>
    </source>
</reference>
<dbReference type="GO" id="GO:0004592">
    <property type="term" value="F:pantoate-beta-alanine ligase activity"/>
    <property type="evidence" value="ECO:0007669"/>
    <property type="project" value="UniProtKB-UniRule"/>
</dbReference>
<evidence type="ECO:0000256" key="4">
    <source>
        <dbReference type="ARBA" id="ARBA00022655"/>
    </source>
</evidence>
<reference evidence="10" key="2">
    <citation type="submission" date="2017-01" db="EMBL/GenBank/DDBJ databases">
        <title>Genome sequencing and annotation of Geobacillus sp. 1017, a Hydrocarbon-Oxidizing Thermophilic Bacterium Isolated from a Heavy Oil Reservoir (China).</title>
        <authorList>
            <person name="Kadnikov V.V."/>
            <person name="Mardanov A.V."/>
            <person name="Poltaraus A.B."/>
            <person name="Sokolova D.S."/>
            <person name="Semenova E.M."/>
            <person name="Ravin N.V."/>
            <person name="Tourova T.P."/>
            <person name="Nazina T.N."/>
        </authorList>
    </citation>
    <scope>NUCLEOTIDE SEQUENCE [LARGE SCALE GENOMIC DNA]</scope>
    <source>
        <strain evidence="10">1017</strain>
    </source>
</reference>
<dbReference type="NCBIfam" id="TIGR00125">
    <property type="entry name" value="cyt_tran_rel"/>
    <property type="match status" value="1"/>
</dbReference>
<dbReference type="EMBL" id="MQMG01000010">
    <property type="protein sequence ID" value="OKO95104.1"/>
    <property type="molecule type" value="Genomic_DNA"/>
</dbReference>
<dbReference type="EC" id="6.3.2.1" evidence="8"/>
<dbReference type="InterPro" id="IPR003721">
    <property type="entry name" value="Pantoate_ligase"/>
</dbReference>
<feature type="binding site" evidence="8">
    <location>
        <position position="62"/>
    </location>
    <ligand>
        <name>beta-alanine</name>
        <dbReference type="ChEBI" id="CHEBI:57966"/>
    </ligand>
</feature>
<evidence type="ECO:0000313" key="9">
    <source>
        <dbReference type="EMBL" id="OKO95104.1"/>
    </source>
</evidence>
<dbReference type="GO" id="GO:0005524">
    <property type="term" value="F:ATP binding"/>
    <property type="evidence" value="ECO:0007669"/>
    <property type="project" value="UniProtKB-KW"/>
</dbReference>
<name>A0A1Q5T4H1_9BACL</name>
<dbReference type="NCBIfam" id="TIGR00018">
    <property type="entry name" value="panC"/>
    <property type="match status" value="1"/>
</dbReference>